<dbReference type="AlphaFoldDB" id="A0A151I1Z2"/>
<protein>
    <submittedName>
        <fullName evidence="1">Uncharacterized protein</fullName>
    </submittedName>
</protein>
<dbReference type="Proteomes" id="UP000078540">
    <property type="component" value="Unassembled WGS sequence"/>
</dbReference>
<reference evidence="1 2" key="1">
    <citation type="submission" date="2015-09" db="EMBL/GenBank/DDBJ databases">
        <title>Atta colombica WGS genome.</title>
        <authorList>
            <person name="Nygaard S."/>
            <person name="Hu H."/>
            <person name="Boomsma J."/>
            <person name="Zhang G."/>
        </authorList>
    </citation>
    <scope>NUCLEOTIDE SEQUENCE [LARGE SCALE GENOMIC DNA]</scope>
    <source>
        <strain evidence="1">Treedump-2</strain>
        <tissue evidence="1">Whole body</tissue>
    </source>
</reference>
<gene>
    <name evidence="1" type="ORF">ALC53_08700</name>
</gene>
<accession>A0A151I1Z2</accession>
<proteinExistence type="predicted"/>
<evidence type="ECO:0000313" key="1">
    <source>
        <dbReference type="EMBL" id="KYM80887.1"/>
    </source>
</evidence>
<dbReference type="EMBL" id="KQ976551">
    <property type="protein sequence ID" value="KYM80887.1"/>
    <property type="molecule type" value="Genomic_DNA"/>
</dbReference>
<evidence type="ECO:0000313" key="2">
    <source>
        <dbReference type="Proteomes" id="UP000078540"/>
    </source>
</evidence>
<organism evidence="1 2">
    <name type="scientific">Atta colombica</name>
    <dbReference type="NCBI Taxonomy" id="520822"/>
    <lineage>
        <taxon>Eukaryota</taxon>
        <taxon>Metazoa</taxon>
        <taxon>Ecdysozoa</taxon>
        <taxon>Arthropoda</taxon>
        <taxon>Hexapoda</taxon>
        <taxon>Insecta</taxon>
        <taxon>Pterygota</taxon>
        <taxon>Neoptera</taxon>
        <taxon>Endopterygota</taxon>
        <taxon>Hymenoptera</taxon>
        <taxon>Apocrita</taxon>
        <taxon>Aculeata</taxon>
        <taxon>Formicoidea</taxon>
        <taxon>Formicidae</taxon>
        <taxon>Myrmicinae</taxon>
        <taxon>Atta</taxon>
    </lineage>
</organism>
<keyword evidence="2" id="KW-1185">Reference proteome</keyword>
<sequence>MKHSKAKSGSSILPPVRSAERRIFDKKIEPIEVLPSMIDKLSVHESTKRNIVSKLNQDSTVRREITERDSKLKKNVSLYNVDEMSFEELQASLRRIMEDPQQPFSFLANISDEFANNKQLSTKPTEIDMQLASVAKRIESSKTLLEKTKSHIEDLYLHIKQNDVCRSWKVHDGN</sequence>
<name>A0A151I1Z2_9HYME</name>